<sequence>MSSLDEANYEYAKRLLGNVIVLGIVILPGIFGNIHILHFYFFKKPKSSIRVFTLFLAAVDLITCCICFPLIIINFSIPLKAFKHFDSLCRFGYYLNTVMFTGEATTLLAIAVDRYKHLCKPFGHQITVKAAKIVCIIIALLAVISAIPVPIIYASTERPEIHPDAYRCLISKEYEGSLFTYIYYGIMLTIAISGCSSLSVLYILIVVRLRRHQANINNMKQSCTIAMGPCQDTEPGGETKQLQGQEIKMAAKEMTNRESEGMSDQSESIQVQSTATSNEEDEVSSENETEILKAFDNNYKRTAHVPLKDKEIKKFNKVKRAIYMFTVVTALYVCSYVPFPLIRLAVQLKAEGVYYPAEITRCFLYLNNVSNSFIYMIFDSVYRQELKTFYSKIVCRRR</sequence>
<evidence type="ECO:0000256" key="5">
    <source>
        <dbReference type="ARBA" id="ARBA00023136"/>
    </source>
</evidence>
<feature type="compositionally biased region" description="Polar residues" evidence="9">
    <location>
        <begin position="262"/>
        <end position="275"/>
    </location>
</feature>
<organism evidence="12 13">
    <name type="scientific">Dreissena polymorpha</name>
    <name type="common">Zebra mussel</name>
    <name type="synonym">Mytilus polymorpha</name>
    <dbReference type="NCBI Taxonomy" id="45954"/>
    <lineage>
        <taxon>Eukaryota</taxon>
        <taxon>Metazoa</taxon>
        <taxon>Spiralia</taxon>
        <taxon>Lophotrochozoa</taxon>
        <taxon>Mollusca</taxon>
        <taxon>Bivalvia</taxon>
        <taxon>Autobranchia</taxon>
        <taxon>Heteroconchia</taxon>
        <taxon>Euheterodonta</taxon>
        <taxon>Imparidentia</taxon>
        <taxon>Neoheterodontei</taxon>
        <taxon>Myida</taxon>
        <taxon>Dreissenoidea</taxon>
        <taxon>Dreissenidae</taxon>
        <taxon>Dreissena</taxon>
    </lineage>
</organism>
<comment type="similarity">
    <text evidence="8">Belongs to the G-protein coupled receptor 1 family.</text>
</comment>
<evidence type="ECO:0000313" key="12">
    <source>
        <dbReference type="EMBL" id="KAH3853217.1"/>
    </source>
</evidence>
<feature type="region of interest" description="Disordered" evidence="9">
    <location>
        <begin position="254"/>
        <end position="287"/>
    </location>
</feature>
<dbReference type="SUPFAM" id="SSF81321">
    <property type="entry name" value="Family A G protein-coupled receptor-like"/>
    <property type="match status" value="1"/>
</dbReference>
<evidence type="ECO:0000256" key="3">
    <source>
        <dbReference type="ARBA" id="ARBA00022989"/>
    </source>
</evidence>
<evidence type="ECO:0000256" key="7">
    <source>
        <dbReference type="ARBA" id="ARBA00023224"/>
    </source>
</evidence>
<dbReference type="PROSITE" id="PS00237">
    <property type="entry name" value="G_PROTEIN_RECEP_F1_1"/>
    <property type="match status" value="1"/>
</dbReference>
<dbReference type="EMBL" id="JAIWYP010000003">
    <property type="protein sequence ID" value="KAH3853217.1"/>
    <property type="molecule type" value="Genomic_DNA"/>
</dbReference>
<keyword evidence="13" id="KW-1185">Reference proteome</keyword>
<evidence type="ECO:0000256" key="6">
    <source>
        <dbReference type="ARBA" id="ARBA00023170"/>
    </source>
</evidence>
<protein>
    <recommendedName>
        <fullName evidence="11">G-protein coupled receptors family 1 profile domain-containing protein</fullName>
    </recommendedName>
</protein>
<evidence type="ECO:0000256" key="9">
    <source>
        <dbReference type="SAM" id="MobiDB-lite"/>
    </source>
</evidence>
<feature type="domain" description="G-protein coupled receptors family 1 profile" evidence="11">
    <location>
        <begin position="17"/>
        <end position="375"/>
    </location>
</feature>
<evidence type="ECO:0000256" key="1">
    <source>
        <dbReference type="ARBA" id="ARBA00004141"/>
    </source>
</evidence>
<dbReference type="PANTHER" id="PTHR24238:SF47">
    <property type="entry name" value="ECDYSTEROIDS_DOPAMINE RECEPTOR-RELATED"/>
    <property type="match status" value="1"/>
</dbReference>
<feature type="transmembrane region" description="Helical" evidence="10">
    <location>
        <begin position="321"/>
        <end position="339"/>
    </location>
</feature>
<accession>A0A9D4R449</accession>
<dbReference type="InterPro" id="IPR017452">
    <property type="entry name" value="GPCR_Rhodpsn_7TM"/>
</dbReference>
<dbReference type="GO" id="GO:0004930">
    <property type="term" value="F:G protein-coupled receptor activity"/>
    <property type="evidence" value="ECO:0007669"/>
    <property type="project" value="UniProtKB-KW"/>
</dbReference>
<keyword evidence="5 10" id="KW-0472">Membrane</keyword>
<keyword evidence="4 8" id="KW-0297">G-protein coupled receptor</keyword>
<dbReference type="PROSITE" id="PS50262">
    <property type="entry name" value="G_PROTEIN_RECEP_F1_2"/>
    <property type="match status" value="1"/>
</dbReference>
<feature type="transmembrane region" description="Helical" evidence="10">
    <location>
        <begin position="54"/>
        <end position="73"/>
    </location>
</feature>
<evidence type="ECO:0000259" key="11">
    <source>
        <dbReference type="PROSITE" id="PS50262"/>
    </source>
</evidence>
<comment type="caution">
    <text evidence="12">The sequence shown here is derived from an EMBL/GenBank/DDBJ whole genome shotgun (WGS) entry which is preliminary data.</text>
</comment>
<dbReference type="CDD" id="cd00637">
    <property type="entry name" value="7tm_classA_rhodopsin-like"/>
    <property type="match status" value="1"/>
</dbReference>
<reference evidence="12" key="1">
    <citation type="journal article" date="2019" name="bioRxiv">
        <title>The Genome of the Zebra Mussel, Dreissena polymorpha: A Resource for Invasive Species Research.</title>
        <authorList>
            <person name="McCartney M.A."/>
            <person name="Auch B."/>
            <person name="Kono T."/>
            <person name="Mallez S."/>
            <person name="Zhang Y."/>
            <person name="Obille A."/>
            <person name="Becker A."/>
            <person name="Abrahante J.E."/>
            <person name="Garbe J."/>
            <person name="Badalamenti J.P."/>
            <person name="Herman A."/>
            <person name="Mangelson H."/>
            <person name="Liachko I."/>
            <person name="Sullivan S."/>
            <person name="Sone E.D."/>
            <person name="Koren S."/>
            <person name="Silverstein K.A.T."/>
            <person name="Beckman K.B."/>
            <person name="Gohl D.M."/>
        </authorList>
    </citation>
    <scope>NUCLEOTIDE SEQUENCE</scope>
    <source>
        <strain evidence="12">Duluth1</strain>
        <tissue evidence="12">Whole animal</tissue>
    </source>
</reference>
<keyword evidence="6 8" id="KW-0675">Receptor</keyword>
<dbReference type="Gene3D" id="1.20.1070.10">
    <property type="entry name" value="Rhodopsin 7-helix transmembrane proteins"/>
    <property type="match status" value="1"/>
</dbReference>
<keyword evidence="3 10" id="KW-1133">Transmembrane helix</keyword>
<dbReference type="AlphaFoldDB" id="A0A9D4R449"/>
<comment type="subcellular location">
    <subcellularLocation>
        <location evidence="1">Membrane</location>
        <topology evidence="1">Multi-pass membrane protein</topology>
    </subcellularLocation>
</comment>
<dbReference type="InterPro" id="IPR000276">
    <property type="entry name" value="GPCR_Rhodpsn"/>
</dbReference>
<evidence type="ECO:0000256" key="4">
    <source>
        <dbReference type="ARBA" id="ARBA00023040"/>
    </source>
</evidence>
<reference evidence="12" key="2">
    <citation type="submission" date="2020-11" db="EMBL/GenBank/DDBJ databases">
        <authorList>
            <person name="McCartney M.A."/>
            <person name="Auch B."/>
            <person name="Kono T."/>
            <person name="Mallez S."/>
            <person name="Becker A."/>
            <person name="Gohl D.M."/>
            <person name="Silverstein K.A.T."/>
            <person name="Koren S."/>
            <person name="Bechman K.B."/>
            <person name="Herman A."/>
            <person name="Abrahante J.E."/>
            <person name="Garbe J."/>
        </authorList>
    </citation>
    <scope>NUCLEOTIDE SEQUENCE</scope>
    <source>
        <strain evidence="12">Duluth1</strain>
        <tissue evidence="12">Whole animal</tissue>
    </source>
</reference>
<evidence type="ECO:0000256" key="10">
    <source>
        <dbReference type="SAM" id="Phobius"/>
    </source>
</evidence>
<dbReference type="PRINTS" id="PR00237">
    <property type="entry name" value="GPCRRHODOPSN"/>
</dbReference>
<keyword evidence="2 8" id="KW-0812">Transmembrane</keyword>
<dbReference type="Proteomes" id="UP000828390">
    <property type="component" value="Unassembled WGS sequence"/>
</dbReference>
<evidence type="ECO:0000313" key="13">
    <source>
        <dbReference type="Proteomes" id="UP000828390"/>
    </source>
</evidence>
<dbReference type="Pfam" id="PF00001">
    <property type="entry name" value="7tm_1"/>
    <property type="match status" value="1"/>
</dbReference>
<evidence type="ECO:0000256" key="2">
    <source>
        <dbReference type="ARBA" id="ARBA00022692"/>
    </source>
</evidence>
<evidence type="ECO:0000256" key="8">
    <source>
        <dbReference type="RuleBase" id="RU000688"/>
    </source>
</evidence>
<gene>
    <name evidence="12" type="ORF">DPMN_095739</name>
</gene>
<keyword evidence="7 8" id="KW-0807">Transducer</keyword>
<proteinExistence type="inferred from homology"/>
<feature type="transmembrane region" description="Helical" evidence="10">
    <location>
        <begin position="133"/>
        <end position="153"/>
    </location>
</feature>
<feature type="transmembrane region" description="Helical" evidence="10">
    <location>
        <begin position="181"/>
        <end position="207"/>
    </location>
</feature>
<dbReference type="GO" id="GO:0016020">
    <property type="term" value="C:membrane"/>
    <property type="evidence" value="ECO:0007669"/>
    <property type="project" value="UniProtKB-SubCell"/>
</dbReference>
<name>A0A9D4R449_DREPO</name>
<feature type="compositionally biased region" description="Acidic residues" evidence="9">
    <location>
        <begin position="278"/>
        <end position="287"/>
    </location>
</feature>
<feature type="transmembrane region" description="Helical" evidence="10">
    <location>
        <begin position="93"/>
        <end position="112"/>
    </location>
</feature>
<dbReference type="PANTHER" id="PTHR24238">
    <property type="entry name" value="G-PROTEIN COUPLED RECEPTOR"/>
    <property type="match status" value="1"/>
</dbReference>
<feature type="transmembrane region" description="Helical" evidence="10">
    <location>
        <begin position="20"/>
        <end position="42"/>
    </location>
</feature>